<reference evidence="3" key="1">
    <citation type="journal article" date="2019" name="Int. J. Syst. Evol. Microbiol.">
        <title>The Global Catalogue of Microorganisms (GCM) 10K type strain sequencing project: providing services to taxonomists for standard genome sequencing and annotation.</title>
        <authorList>
            <consortium name="The Broad Institute Genomics Platform"/>
            <consortium name="The Broad Institute Genome Sequencing Center for Infectious Disease"/>
            <person name="Wu L."/>
            <person name="Ma J."/>
        </authorList>
    </citation>
    <scope>NUCLEOTIDE SEQUENCE [LARGE SCALE GENOMIC DNA]</scope>
    <source>
        <strain evidence="3">JCM 4816</strain>
    </source>
</reference>
<keyword evidence="1" id="KW-0472">Membrane</keyword>
<keyword evidence="3" id="KW-1185">Reference proteome</keyword>
<accession>A0ABW1G5Z5</accession>
<name>A0ABW1G5Z5_9ACTN</name>
<dbReference type="Proteomes" id="UP001596174">
    <property type="component" value="Unassembled WGS sequence"/>
</dbReference>
<evidence type="ECO:0000313" key="3">
    <source>
        <dbReference type="Proteomes" id="UP001596174"/>
    </source>
</evidence>
<gene>
    <name evidence="2" type="ORF">ACFP3V_20565</name>
</gene>
<feature type="transmembrane region" description="Helical" evidence="1">
    <location>
        <begin position="138"/>
        <end position="158"/>
    </location>
</feature>
<proteinExistence type="predicted"/>
<organism evidence="2 3">
    <name type="scientific">Streptacidiphilus monticola</name>
    <dbReference type="NCBI Taxonomy" id="2161674"/>
    <lineage>
        <taxon>Bacteria</taxon>
        <taxon>Bacillati</taxon>
        <taxon>Actinomycetota</taxon>
        <taxon>Actinomycetes</taxon>
        <taxon>Kitasatosporales</taxon>
        <taxon>Streptomycetaceae</taxon>
        <taxon>Streptacidiphilus</taxon>
    </lineage>
</organism>
<feature type="transmembrane region" description="Helical" evidence="1">
    <location>
        <begin position="84"/>
        <end position="101"/>
    </location>
</feature>
<feature type="transmembrane region" description="Helical" evidence="1">
    <location>
        <begin position="107"/>
        <end position="126"/>
    </location>
</feature>
<evidence type="ECO:0008006" key="4">
    <source>
        <dbReference type="Google" id="ProtNLM"/>
    </source>
</evidence>
<feature type="transmembrane region" description="Helical" evidence="1">
    <location>
        <begin position="12"/>
        <end position="29"/>
    </location>
</feature>
<dbReference type="RefSeq" id="WP_380585522.1">
    <property type="nucleotide sequence ID" value="NZ_JBHSQJ010000083.1"/>
</dbReference>
<comment type="caution">
    <text evidence="2">The sequence shown here is derived from an EMBL/GenBank/DDBJ whole genome shotgun (WGS) entry which is preliminary data.</text>
</comment>
<keyword evidence="1" id="KW-1133">Transmembrane helix</keyword>
<evidence type="ECO:0000256" key="1">
    <source>
        <dbReference type="SAM" id="Phobius"/>
    </source>
</evidence>
<sequence length="167" mass="16790">MILSANQVLGRMAAVCVGWYAVIAAARYLPADTALHGTALAVHLLALAVGFGAVLTVDATGLLTLAGRRSTAALLGTAARAEPLIWGGFVALAVSGVVLRPDLGTPLTAVNLVAALVAALNGVWAGTLRARVPATGPLPAALVRMAVVSGCVSQLAWWTSILVGTFG</sequence>
<feature type="transmembrane region" description="Helical" evidence="1">
    <location>
        <begin position="41"/>
        <end position="63"/>
    </location>
</feature>
<dbReference type="EMBL" id="JBHSQJ010000083">
    <property type="protein sequence ID" value="MFC5909597.1"/>
    <property type="molecule type" value="Genomic_DNA"/>
</dbReference>
<keyword evidence="1" id="KW-0812">Transmembrane</keyword>
<protein>
    <recommendedName>
        <fullName evidence="4">Integral membrane protein</fullName>
    </recommendedName>
</protein>
<evidence type="ECO:0000313" key="2">
    <source>
        <dbReference type="EMBL" id="MFC5909597.1"/>
    </source>
</evidence>